<dbReference type="OrthoDB" id="10253401at2759"/>
<comment type="caution">
    <text evidence="8">The sequence shown here is derived from an EMBL/GenBank/DDBJ whole genome shotgun (WGS) entry which is preliminary data.</text>
</comment>
<feature type="compositionally biased region" description="Basic and acidic residues" evidence="6">
    <location>
        <begin position="72"/>
        <end position="84"/>
    </location>
</feature>
<evidence type="ECO:0000256" key="2">
    <source>
        <dbReference type="ARBA" id="ARBA00023015"/>
    </source>
</evidence>
<dbReference type="PROSITE" id="PS50943">
    <property type="entry name" value="HTH_CROC1"/>
    <property type="match status" value="1"/>
</dbReference>
<dbReference type="Gene3D" id="1.10.260.40">
    <property type="entry name" value="lambda repressor-like DNA-binding domains"/>
    <property type="match status" value="1"/>
</dbReference>
<keyword evidence="3" id="KW-0238">DNA-binding</keyword>
<dbReference type="Pfam" id="PF08523">
    <property type="entry name" value="MBF1"/>
    <property type="match status" value="1"/>
</dbReference>
<dbReference type="AlphaFoldDB" id="A0A511KT35"/>
<sequence length="173" mass="18453">MLFLLCSHNLLSPTKTAGTDRARSGKQVVIGQKARAPTVARSEGAVNAARRAGGPIDSDRKSTGNKASTGPDHAKIAKLDRENEVAPPPTVSLELGKVIQKARQTYVNSAGENKPLSQGDLAKMLNVKPTIVQEYENMKAKPDPQLLGKMERILKVKLRGSGIGQPLGGPKKK</sequence>
<evidence type="ECO:0000256" key="5">
    <source>
        <dbReference type="ARBA" id="ARBA00035107"/>
    </source>
</evidence>
<dbReference type="SUPFAM" id="SSF47413">
    <property type="entry name" value="lambda repressor-like DNA-binding domains"/>
    <property type="match status" value="1"/>
</dbReference>
<gene>
    <name evidence="8" type="ORF">Rt10032_c24g6721</name>
</gene>
<dbReference type="Proteomes" id="UP000321518">
    <property type="component" value="Unassembled WGS sequence"/>
</dbReference>
<dbReference type="SMART" id="SM00530">
    <property type="entry name" value="HTH_XRE"/>
    <property type="match status" value="1"/>
</dbReference>
<dbReference type="PANTHER" id="PTHR10245">
    <property type="entry name" value="ENDOTHELIAL DIFFERENTIATION-RELATED FACTOR 1 MULTIPROTEIN BRIDGING FACTOR 1"/>
    <property type="match status" value="1"/>
</dbReference>
<feature type="region of interest" description="Disordered" evidence="6">
    <location>
        <begin position="13"/>
        <end position="91"/>
    </location>
</feature>
<evidence type="ECO:0000313" key="9">
    <source>
        <dbReference type="Proteomes" id="UP000321518"/>
    </source>
</evidence>
<dbReference type="GO" id="GO:0003677">
    <property type="term" value="F:DNA binding"/>
    <property type="evidence" value="ECO:0007669"/>
    <property type="project" value="UniProtKB-KW"/>
</dbReference>
<comment type="function">
    <text evidence="5">Transcriptional coactivator that stimulates GCN4-dependent transcriptional activity by bridging the DNA-binding region of GCN4 and TBP (SPT15), thereby recruiting TBP to GCN4-bound promoters. Involved in induction of the ribosome quality control (RQC) pathway; a pathway that degrades nascent peptide chains during problematic translation. Required to prevent stalled ribosomes from frameshifting.</text>
</comment>
<comment type="similarity">
    <text evidence="1">Belongs to the MBF1 family.</text>
</comment>
<name>A0A511KT35_RHOTO</name>
<dbReference type="InterPro" id="IPR001387">
    <property type="entry name" value="Cro/C1-type_HTH"/>
</dbReference>
<organism evidence="8 9">
    <name type="scientific">Rhodotorula toruloides</name>
    <name type="common">Yeast</name>
    <name type="synonym">Rhodosporidium toruloides</name>
    <dbReference type="NCBI Taxonomy" id="5286"/>
    <lineage>
        <taxon>Eukaryota</taxon>
        <taxon>Fungi</taxon>
        <taxon>Dikarya</taxon>
        <taxon>Basidiomycota</taxon>
        <taxon>Pucciniomycotina</taxon>
        <taxon>Microbotryomycetes</taxon>
        <taxon>Sporidiobolales</taxon>
        <taxon>Sporidiobolaceae</taxon>
        <taxon>Rhodotorula</taxon>
    </lineage>
</organism>
<dbReference type="PANTHER" id="PTHR10245:SF15">
    <property type="entry name" value="ENDOTHELIAL DIFFERENTIATION-RELATED FACTOR 1"/>
    <property type="match status" value="1"/>
</dbReference>
<evidence type="ECO:0000256" key="6">
    <source>
        <dbReference type="SAM" id="MobiDB-lite"/>
    </source>
</evidence>
<keyword evidence="2" id="KW-0805">Transcription regulation</keyword>
<dbReference type="CDD" id="cd00093">
    <property type="entry name" value="HTH_XRE"/>
    <property type="match status" value="1"/>
</dbReference>
<dbReference type="EMBL" id="BJWK01000024">
    <property type="protein sequence ID" value="GEM12704.1"/>
    <property type="molecule type" value="Genomic_DNA"/>
</dbReference>
<evidence type="ECO:0000256" key="1">
    <source>
        <dbReference type="ARBA" id="ARBA00009802"/>
    </source>
</evidence>
<evidence type="ECO:0000259" key="7">
    <source>
        <dbReference type="PROSITE" id="PS50943"/>
    </source>
</evidence>
<dbReference type="Pfam" id="PF01381">
    <property type="entry name" value="HTH_3"/>
    <property type="match status" value="1"/>
</dbReference>
<evidence type="ECO:0000256" key="4">
    <source>
        <dbReference type="ARBA" id="ARBA00023163"/>
    </source>
</evidence>
<feature type="domain" description="HTH cro/C1-type" evidence="7">
    <location>
        <begin position="116"/>
        <end position="161"/>
    </location>
</feature>
<evidence type="ECO:0000256" key="3">
    <source>
        <dbReference type="ARBA" id="ARBA00023125"/>
    </source>
</evidence>
<reference evidence="8 9" key="1">
    <citation type="submission" date="2019-07" db="EMBL/GenBank/DDBJ databases">
        <title>Rhodotorula toruloides NBRC10032 genome sequencing.</title>
        <authorList>
            <person name="Shida Y."/>
            <person name="Takaku H."/>
            <person name="Ogasawara W."/>
            <person name="Mori K."/>
        </authorList>
    </citation>
    <scope>NUCLEOTIDE SEQUENCE [LARGE SCALE GENOMIC DNA]</scope>
    <source>
        <strain evidence="8 9">NBRC10032</strain>
    </source>
</reference>
<dbReference type="InterPro" id="IPR013729">
    <property type="entry name" value="MBF1_N"/>
</dbReference>
<evidence type="ECO:0000313" key="8">
    <source>
        <dbReference type="EMBL" id="GEM12704.1"/>
    </source>
</evidence>
<protein>
    <submittedName>
        <fullName evidence="8">MBF1 domain containing protein</fullName>
    </submittedName>
</protein>
<keyword evidence="4" id="KW-0804">Transcription</keyword>
<dbReference type="InterPro" id="IPR010982">
    <property type="entry name" value="Lambda_DNA-bd_dom_sf"/>
</dbReference>
<proteinExistence type="inferred from homology"/>
<dbReference type="GO" id="GO:0005634">
    <property type="term" value="C:nucleus"/>
    <property type="evidence" value="ECO:0007669"/>
    <property type="project" value="TreeGrafter"/>
</dbReference>
<accession>A0A511KT35</accession>